<reference evidence="7 8" key="1">
    <citation type="submission" date="2020-08" db="EMBL/GenBank/DDBJ databases">
        <title>Sequencing the genomes of 1000 actinobacteria strains.</title>
        <authorList>
            <person name="Klenk H.-P."/>
        </authorList>
    </citation>
    <scope>NUCLEOTIDE SEQUENCE [LARGE SCALE GENOMIC DNA]</scope>
    <source>
        <strain evidence="7 8">DSM 45258</strain>
    </source>
</reference>
<accession>A0A839RTB4</accession>
<dbReference type="PROSITE" id="PS51736">
    <property type="entry name" value="RECOMBINASES_3"/>
    <property type="match status" value="1"/>
</dbReference>
<dbReference type="Gene3D" id="3.40.50.1390">
    <property type="entry name" value="Resolvase, N-terminal catalytic domain"/>
    <property type="match status" value="1"/>
</dbReference>
<keyword evidence="3" id="KW-0233">DNA recombination</keyword>
<proteinExistence type="predicted"/>
<evidence type="ECO:0000256" key="3">
    <source>
        <dbReference type="ARBA" id="ARBA00023172"/>
    </source>
</evidence>
<feature type="domain" description="Resolvase/invertase-type recombinase catalytic" evidence="6">
    <location>
        <begin position="9"/>
        <end position="155"/>
    </location>
</feature>
<feature type="active site" description="O-(5'-phospho-DNA)-serine intermediate" evidence="4 5">
    <location>
        <position position="17"/>
    </location>
</feature>
<dbReference type="Pfam" id="PF00239">
    <property type="entry name" value="Resolvase"/>
    <property type="match status" value="1"/>
</dbReference>
<dbReference type="GO" id="GO:0015074">
    <property type="term" value="P:DNA integration"/>
    <property type="evidence" value="ECO:0007669"/>
    <property type="project" value="UniProtKB-KW"/>
</dbReference>
<dbReference type="Pfam" id="PF07508">
    <property type="entry name" value="Recombinase"/>
    <property type="match status" value="1"/>
</dbReference>
<dbReference type="EMBL" id="JACHWS010000004">
    <property type="protein sequence ID" value="MBB3039599.1"/>
    <property type="molecule type" value="Genomic_DNA"/>
</dbReference>
<protein>
    <submittedName>
        <fullName evidence="7">DNA invertase Pin-like site-specific DNA recombinase</fullName>
    </submittedName>
</protein>
<dbReference type="CDD" id="cd00338">
    <property type="entry name" value="Ser_Recombinase"/>
    <property type="match status" value="1"/>
</dbReference>
<keyword evidence="2" id="KW-0238">DNA-binding</keyword>
<evidence type="ECO:0000259" key="6">
    <source>
        <dbReference type="PROSITE" id="PS51736"/>
    </source>
</evidence>
<dbReference type="InterPro" id="IPR050639">
    <property type="entry name" value="SSR_resolvase"/>
</dbReference>
<dbReference type="PANTHER" id="PTHR30461:SF2">
    <property type="entry name" value="SERINE RECOMBINASE PINE-RELATED"/>
    <property type="match status" value="1"/>
</dbReference>
<gene>
    <name evidence="7" type="ORF">FHU29_004087</name>
</gene>
<keyword evidence="1" id="KW-0229">DNA integration</keyword>
<dbReference type="PROSITE" id="PS00397">
    <property type="entry name" value="RECOMBINASES_1"/>
    <property type="match status" value="1"/>
</dbReference>
<evidence type="ECO:0000313" key="8">
    <source>
        <dbReference type="Proteomes" id="UP000567922"/>
    </source>
</evidence>
<dbReference type="InterPro" id="IPR036162">
    <property type="entry name" value="Resolvase-like_N_sf"/>
</dbReference>
<dbReference type="GO" id="GO:0000150">
    <property type="term" value="F:DNA strand exchange activity"/>
    <property type="evidence" value="ECO:0007669"/>
    <property type="project" value="InterPro"/>
</dbReference>
<dbReference type="Proteomes" id="UP000567922">
    <property type="component" value="Unassembled WGS sequence"/>
</dbReference>
<dbReference type="SUPFAM" id="SSF53041">
    <property type="entry name" value="Resolvase-like"/>
    <property type="match status" value="1"/>
</dbReference>
<dbReference type="SMART" id="SM00857">
    <property type="entry name" value="Resolvase"/>
    <property type="match status" value="1"/>
</dbReference>
<dbReference type="InterPro" id="IPR006119">
    <property type="entry name" value="Resolv_N"/>
</dbReference>
<organism evidence="7 8">
    <name type="scientific">Hoyosella altamirensis</name>
    <dbReference type="NCBI Taxonomy" id="616997"/>
    <lineage>
        <taxon>Bacteria</taxon>
        <taxon>Bacillati</taxon>
        <taxon>Actinomycetota</taxon>
        <taxon>Actinomycetes</taxon>
        <taxon>Mycobacteriales</taxon>
        <taxon>Hoyosellaceae</taxon>
        <taxon>Hoyosella</taxon>
    </lineage>
</organism>
<dbReference type="InterPro" id="IPR006118">
    <property type="entry name" value="Recombinase_CS"/>
</dbReference>
<evidence type="ECO:0000256" key="1">
    <source>
        <dbReference type="ARBA" id="ARBA00022908"/>
    </source>
</evidence>
<evidence type="ECO:0000256" key="5">
    <source>
        <dbReference type="PROSITE-ProRule" id="PRU10137"/>
    </source>
</evidence>
<dbReference type="AlphaFoldDB" id="A0A839RTB4"/>
<evidence type="ECO:0000256" key="4">
    <source>
        <dbReference type="PIRSR" id="PIRSR606118-50"/>
    </source>
</evidence>
<dbReference type="RefSeq" id="WP_232322832.1">
    <property type="nucleotide sequence ID" value="NZ_BDDI01000001.1"/>
</dbReference>
<evidence type="ECO:0000256" key="2">
    <source>
        <dbReference type="ARBA" id="ARBA00023125"/>
    </source>
</evidence>
<keyword evidence="8" id="KW-1185">Reference proteome</keyword>
<dbReference type="PANTHER" id="PTHR30461">
    <property type="entry name" value="DNA-INVERTASE FROM LAMBDOID PROPHAGE"/>
    <property type="match status" value="1"/>
</dbReference>
<evidence type="ECO:0000313" key="7">
    <source>
        <dbReference type="EMBL" id="MBB3039599.1"/>
    </source>
</evidence>
<comment type="caution">
    <text evidence="7">The sequence shown here is derived from an EMBL/GenBank/DDBJ whole genome shotgun (WGS) entry which is preliminary data.</text>
</comment>
<name>A0A839RTB4_9ACTN</name>
<dbReference type="GO" id="GO:0003677">
    <property type="term" value="F:DNA binding"/>
    <property type="evidence" value="ECO:0007669"/>
    <property type="project" value="UniProtKB-KW"/>
</dbReference>
<dbReference type="InterPro" id="IPR011109">
    <property type="entry name" value="DNA_bind_recombinase_dom"/>
</dbReference>
<sequence length="222" mass="24270">MDTTTAPLRVIGYVRVSTQQQGARGHGLAAQRHALEHWCATNGHELLTVITDVASGARADKMHGRHVAIAAIESGVADALLVRALDRATRDQEDAAQLFKRAERYGWRLMDCDKADSGDPSQRLLADIRLAVAAEEKRKISERTREGLHRARRAGKRLGRPPMITPELAARIVNMHTREGLAARAIAVQLTSQGVPTPSGGKQWHYSTVRKVLARNATQAVA</sequence>